<sequence length="62" mass="7053">MAQEGIITIKQAVPLVTGNILYAYKLTYFHLDSMPQRTSKSQLPNSLMRNKKARLEAGLEHH</sequence>
<name>A0ABQ1PZ86_9GAMM</name>
<proteinExistence type="predicted"/>
<evidence type="ECO:0008006" key="3">
    <source>
        <dbReference type="Google" id="ProtNLM"/>
    </source>
</evidence>
<evidence type="ECO:0000313" key="1">
    <source>
        <dbReference type="EMBL" id="GGD08295.1"/>
    </source>
</evidence>
<keyword evidence="2" id="KW-1185">Reference proteome</keyword>
<reference evidence="2" key="1">
    <citation type="journal article" date="2019" name="Int. J. Syst. Evol. Microbiol.">
        <title>The Global Catalogue of Microorganisms (GCM) 10K type strain sequencing project: providing services to taxonomists for standard genome sequencing and annotation.</title>
        <authorList>
            <consortium name="The Broad Institute Genomics Platform"/>
            <consortium name="The Broad Institute Genome Sequencing Center for Infectious Disease"/>
            <person name="Wu L."/>
            <person name="Ma J."/>
        </authorList>
    </citation>
    <scope>NUCLEOTIDE SEQUENCE [LARGE SCALE GENOMIC DNA]</scope>
    <source>
        <strain evidence="2">CGMCC 1.12482</strain>
    </source>
</reference>
<evidence type="ECO:0000313" key="2">
    <source>
        <dbReference type="Proteomes" id="UP000638188"/>
    </source>
</evidence>
<accession>A0ABQ1PZ86</accession>
<dbReference type="Proteomes" id="UP000638188">
    <property type="component" value="Unassembled WGS sequence"/>
</dbReference>
<comment type="caution">
    <text evidence="1">The sequence shown here is derived from an EMBL/GenBank/DDBJ whole genome shotgun (WGS) entry which is preliminary data.</text>
</comment>
<gene>
    <name evidence="1" type="ORF">GCM10007418_29170</name>
</gene>
<protein>
    <recommendedName>
        <fullName evidence="3">Transposase</fullName>
    </recommendedName>
</protein>
<dbReference type="EMBL" id="BMFF01000007">
    <property type="protein sequence ID" value="GGD08295.1"/>
    <property type="molecule type" value="Genomic_DNA"/>
</dbReference>
<organism evidence="1 2">
    <name type="scientific">Halopseudomonas salina</name>
    <dbReference type="NCBI Taxonomy" id="1323744"/>
    <lineage>
        <taxon>Bacteria</taxon>
        <taxon>Pseudomonadati</taxon>
        <taxon>Pseudomonadota</taxon>
        <taxon>Gammaproteobacteria</taxon>
        <taxon>Pseudomonadales</taxon>
        <taxon>Pseudomonadaceae</taxon>
        <taxon>Halopseudomonas</taxon>
    </lineage>
</organism>